<feature type="non-terminal residue" evidence="1">
    <location>
        <position position="76"/>
    </location>
</feature>
<keyword evidence="2" id="KW-1185">Reference proteome</keyword>
<evidence type="ECO:0000313" key="1">
    <source>
        <dbReference type="EMBL" id="CAG8734627.1"/>
    </source>
</evidence>
<feature type="non-terminal residue" evidence="1">
    <location>
        <position position="1"/>
    </location>
</feature>
<dbReference type="AlphaFoldDB" id="A0A9N9IGG6"/>
<gene>
    <name evidence="1" type="ORF">FMOSSE_LOCUS15823</name>
</gene>
<comment type="caution">
    <text evidence="1">The sequence shown here is derived from an EMBL/GenBank/DDBJ whole genome shotgun (WGS) entry which is preliminary data.</text>
</comment>
<evidence type="ECO:0000313" key="2">
    <source>
        <dbReference type="Proteomes" id="UP000789375"/>
    </source>
</evidence>
<organism evidence="1 2">
    <name type="scientific">Funneliformis mosseae</name>
    <name type="common">Endomycorrhizal fungus</name>
    <name type="synonym">Glomus mosseae</name>
    <dbReference type="NCBI Taxonomy" id="27381"/>
    <lineage>
        <taxon>Eukaryota</taxon>
        <taxon>Fungi</taxon>
        <taxon>Fungi incertae sedis</taxon>
        <taxon>Mucoromycota</taxon>
        <taxon>Glomeromycotina</taxon>
        <taxon>Glomeromycetes</taxon>
        <taxon>Glomerales</taxon>
        <taxon>Glomeraceae</taxon>
        <taxon>Funneliformis</taxon>
    </lineage>
</organism>
<reference evidence="1" key="1">
    <citation type="submission" date="2021-06" db="EMBL/GenBank/DDBJ databases">
        <authorList>
            <person name="Kallberg Y."/>
            <person name="Tangrot J."/>
            <person name="Rosling A."/>
        </authorList>
    </citation>
    <scope>NUCLEOTIDE SEQUENCE</scope>
    <source>
        <strain evidence="1">87-6 pot B 2015</strain>
    </source>
</reference>
<sequence>KNQMLAVVIAQLQNIPKCNAEFVCDTVIKNIKQDNLDFTRCILWITDNTAYISEIKGDPISQLYQDDQLITLPPGR</sequence>
<name>A0A9N9IGG6_FUNMO</name>
<dbReference type="EMBL" id="CAJVPP010018144">
    <property type="protein sequence ID" value="CAG8734627.1"/>
    <property type="molecule type" value="Genomic_DNA"/>
</dbReference>
<dbReference type="Proteomes" id="UP000789375">
    <property type="component" value="Unassembled WGS sequence"/>
</dbReference>
<accession>A0A9N9IGG6</accession>
<protein>
    <submittedName>
        <fullName evidence="1">5308_t:CDS:1</fullName>
    </submittedName>
</protein>
<proteinExistence type="predicted"/>